<dbReference type="InterPro" id="IPR051931">
    <property type="entry name" value="PAK3-like"/>
</dbReference>
<dbReference type="Gene3D" id="1.10.510.10">
    <property type="entry name" value="Transferase(Phosphotransferase) domain 1"/>
    <property type="match status" value="1"/>
</dbReference>
<feature type="domain" description="CRIB" evidence="15">
    <location>
        <begin position="410"/>
        <end position="423"/>
    </location>
</feature>
<sequence>MRVSPYDSYTPSGSSSRTSINRVLHRRSRRSSSSKETSIRSPQGSISNFSFHSATAANDKDQHDYDTSNTSSISDHKYFHSLEKPTFGFRNQSLSTLGTIRGPKSERTSTALSTPRSSQAIAPTLIRDSSPSPVYAIPPSPSSGDGDSQPFATTEISTAVTPTIQLEGYQEPLSNFNIHAVATADYKDPFIPPRQAHSLSSSHNAPTPSRSRVHKSYDFSSLAPTSRHETVVEPHKPSRQSIQEHQEHISNVNIHAAAAPNYKDPFVPSRQVHPPPSSHNVPKPSRSRDHDSSIPVSHHKSRNSHHKQPPRSRGRSVSTAPTTIHKAESNPFSTASTAPLDSLPEEPYSDSQSFISAGSSTAVTVGSFSLPPRDRMGTVSRSRSGAVTAKKKGMLGFMTDFLNSNKRPKISTPYDNVHLTHVGFNSSTGEFTGLPKEWQQLLQDSGISKSDQEKNPLAVMEIVKFYQEGGGDVWDKMGHAPASGRSRSPPIPGTLQAAFPVLSKSVDDSFIPTWPTLPTPKKAHSSGPVAERRAPQPPSAQQQQSEAVASLTKSAGATPRRREKKKEDKANGADIVKRLQQICTDADPTRLYRNLVKIGQGSSGGVYAAYQVGTNLSVAIKQTELDKQLKKDLLINEILVLRTLRHVNIVKYIDSFLYKNDLWVVTEFMEGGSLTDIVTENLLTDGQIAAVSRETAQGLQYLHTHGVIHRDIKSSNVLLSLTGDIKLTDFGFCAQITDPAHAKRTTMVGTPYWMAPEFVTRKEYGPKVDIWSLGIMAIEMIEGEPPYMDQNPLKALYLIATNGTPTIANPENLSPVFRDYLARTLKVDAEKRPDATQLLQHPFFSIAEPLRTLAPLIKAAREIARNK</sequence>
<evidence type="ECO:0000259" key="15">
    <source>
        <dbReference type="PROSITE" id="PS50108"/>
    </source>
</evidence>
<dbReference type="Pfam" id="PF00069">
    <property type="entry name" value="Pkinase"/>
    <property type="match status" value="1"/>
</dbReference>
<evidence type="ECO:0000256" key="5">
    <source>
        <dbReference type="ARBA" id="ARBA00022527"/>
    </source>
</evidence>
<keyword evidence="4" id="KW-0963">Cytoplasm</keyword>
<evidence type="ECO:0000256" key="10">
    <source>
        <dbReference type="ARBA" id="ARBA00047899"/>
    </source>
</evidence>
<dbReference type="PROSITE" id="PS50108">
    <property type="entry name" value="CRIB"/>
    <property type="match status" value="1"/>
</dbReference>
<dbReference type="EC" id="2.7.11.1" evidence="3"/>
<feature type="domain" description="Protein kinase" evidence="14">
    <location>
        <begin position="592"/>
        <end position="844"/>
    </location>
</feature>
<dbReference type="InterPro" id="IPR017441">
    <property type="entry name" value="Protein_kinase_ATP_BS"/>
</dbReference>
<evidence type="ECO:0000256" key="9">
    <source>
        <dbReference type="ARBA" id="ARBA00022840"/>
    </source>
</evidence>
<proteinExistence type="inferred from homology"/>
<protein>
    <recommendedName>
        <fullName evidence="3">non-specific serine/threonine protein kinase</fullName>
        <ecNumber evidence="3">2.7.11.1</ecNumber>
    </recommendedName>
</protein>
<feature type="compositionally biased region" description="Polar residues" evidence="13">
    <location>
        <begin position="197"/>
        <end position="210"/>
    </location>
</feature>
<feature type="compositionally biased region" description="Basic residues" evidence="13">
    <location>
        <begin position="297"/>
        <end position="314"/>
    </location>
</feature>
<dbReference type="InterPro" id="IPR000095">
    <property type="entry name" value="CRIB_dom"/>
</dbReference>
<dbReference type="InterPro" id="IPR033923">
    <property type="entry name" value="PAK_BD"/>
</dbReference>
<evidence type="ECO:0000256" key="6">
    <source>
        <dbReference type="ARBA" id="ARBA00022679"/>
    </source>
</evidence>
<evidence type="ECO:0000256" key="8">
    <source>
        <dbReference type="ARBA" id="ARBA00022777"/>
    </source>
</evidence>
<dbReference type="FunFam" id="1.10.510.10:FF:000011">
    <property type="entry name" value="Non-specific serine/threonine protein kinase"/>
    <property type="match status" value="1"/>
</dbReference>
<dbReference type="Gene3D" id="3.30.200.20">
    <property type="entry name" value="Phosphorylase Kinase, domain 1"/>
    <property type="match status" value="1"/>
</dbReference>
<feature type="compositionally biased region" description="Low complexity" evidence="13">
    <location>
        <begin position="1"/>
        <end position="19"/>
    </location>
</feature>
<dbReference type="CDD" id="cd06614">
    <property type="entry name" value="STKc_PAK"/>
    <property type="match status" value="1"/>
</dbReference>
<feature type="compositionally biased region" description="Polar residues" evidence="13">
    <location>
        <begin position="42"/>
        <end position="56"/>
    </location>
</feature>
<dbReference type="CDD" id="cd01093">
    <property type="entry name" value="CRIB_PAK_like"/>
    <property type="match status" value="1"/>
</dbReference>
<dbReference type="PANTHER" id="PTHR45832:SF22">
    <property type="entry name" value="SERINE_THREONINE-PROTEIN KINASE SAMKA-RELATED"/>
    <property type="match status" value="1"/>
</dbReference>
<comment type="caution">
    <text evidence="16">The sequence shown here is derived from an EMBL/GenBank/DDBJ whole genome shotgun (WGS) entry which is preliminary data.</text>
</comment>
<reference evidence="16" key="1">
    <citation type="submission" date="2019-10" db="EMBL/GenBank/DDBJ databases">
        <authorList>
            <consortium name="DOE Joint Genome Institute"/>
            <person name="Kuo A."/>
            <person name="Miyauchi S."/>
            <person name="Kiss E."/>
            <person name="Drula E."/>
            <person name="Kohler A."/>
            <person name="Sanchez-Garcia M."/>
            <person name="Andreopoulos B."/>
            <person name="Barry K.W."/>
            <person name="Bonito G."/>
            <person name="Buee M."/>
            <person name="Carver A."/>
            <person name="Chen C."/>
            <person name="Cichocki N."/>
            <person name="Clum A."/>
            <person name="Culley D."/>
            <person name="Crous P.W."/>
            <person name="Fauchery L."/>
            <person name="Girlanda M."/>
            <person name="Hayes R."/>
            <person name="Keri Z."/>
            <person name="LaButti K."/>
            <person name="Lipzen A."/>
            <person name="Lombard V."/>
            <person name="Magnuson J."/>
            <person name="Maillard F."/>
            <person name="Morin E."/>
            <person name="Murat C."/>
            <person name="Nolan M."/>
            <person name="Ohm R."/>
            <person name="Pangilinan J."/>
            <person name="Pereira M."/>
            <person name="Perotto S."/>
            <person name="Peter M."/>
            <person name="Riley R."/>
            <person name="Sitrit Y."/>
            <person name="Stielow B."/>
            <person name="Szollosi G."/>
            <person name="Zifcakova L."/>
            <person name="Stursova M."/>
            <person name="Spatafora J.W."/>
            <person name="Tedersoo L."/>
            <person name="Vaario L.-M."/>
            <person name="Yamada A."/>
            <person name="Yan M."/>
            <person name="Wang P."/>
            <person name="Xu J."/>
            <person name="Bruns T."/>
            <person name="Baldrian P."/>
            <person name="Vilgalys R."/>
            <person name="Henrissat B."/>
            <person name="Grigoriev I.V."/>
            <person name="Hibbett D."/>
            <person name="Nagy L.G."/>
            <person name="Martin F.M."/>
        </authorList>
    </citation>
    <scope>NUCLEOTIDE SEQUENCE</scope>
    <source>
        <strain evidence="16">Prilba</strain>
    </source>
</reference>
<feature type="compositionally biased region" description="Basic residues" evidence="13">
    <location>
        <begin position="23"/>
        <end position="32"/>
    </location>
</feature>
<dbReference type="Proteomes" id="UP000759537">
    <property type="component" value="Unassembled WGS sequence"/>
</dbReference>
<feature type="compositionally biased region" description="Polar residues" evidence="13">
    <location>
        <begin position="108"/>
        <end position="132"/>
    </location>
</feature>
<dbReference type="PANTHER" id="PTHR45832">
    <property type="entry name" value="SERINE/THREONINE-PROTEIN KINASE SAMKA-RELATED-RELATED"/>
    <property type="match status" value="1"/>
</dbReference>
<dbReference type="InterPro" id="IPR008271">
    <property type="entry name" value="Ser/Thr_kinase_AS"/>
</dbReference>
<dbReference type="InterPro" id="IPR036936">
    <property type="entry name" value="CRIB_dom_sf"/>
</dbReference>
<feature type="region of interest" description="Disordered" evidence="13">
    <location>
        <begin position="192"/>
        <end position="244"/>
    </location>
</feature>
<dbReference type="PROSITE" id="PS50011">
    <property type="entry name" value="PROTEIN_KINASE_DOM"/>
    <property type="match status" value="1"/>
</dbReference>
<dbReference type="SMART" id="SM00285">
    <property type="entry name" value="PBD"/>
    <property type="match status" value="1"/>
</dbReference>
<feature type="region of interest" description="Disordered" evidence="13">
    <location>
        <begin position="262"/>
        <end position="354"/>
    </location>
</feature>
<comment type="catalytic activity">
    <reaction evidence="10">
        <text>L-threonyl-[protein] + ATP = O-phospho-L-threonyl-[protein] + ADP + H(+)</text>
        <dbReference type="Rhea" id="RHEA:46608"/>
        <dbReference type="Rhea" id="RHEA-COMP:11060"/>
        <dbReference type="Rhea" id="RHEA-COMP:11605"/>
        <dbReference type="ChEBI" id="CHEBI:15378"/>
        <dbReference type="ChEBI" id="CHEBI:30013"/>
        <dbReference type="ChEBI" id="CHEBI:30616"/>
        <dbReference type="ChEBI" id="CHEBI:61977"/>
        <dbReference type="ChEBI" id="CHEBI:456216"/>
        <dbReference type="EC" id="2.7.11.1"/>
    </reaction>
</comment>
<dbReference type="PROSITE" id="PS00108">
    <property type="entry name" value="PROTEIN_KINASE_ST"/>
    <property type="match status" value="1"/>
</dbReference>
<comment type="subcellular location">
    <subcellularLocation>
        <location evidence="1">Cytoplasm</location>
    </subcellularLocation>
</comment>
<feature type="region of interest" description="Disordered" evidence="13">
    <location>
        <begin position="511"/>
        <end position="571"/>
    </location>
</feature>
<evidence type="ECO:0000313" key="17">
    <source>
        <dbReference type="Proteomes" id="UP000759537"/>
    </source>
</evidence>
<keyword evidence="8 16" id="KW-0418">Kinase</keyword>
<dbReference type="PROSITE" id="PS00107">
    <property type="entry name" value="PROTEIN_KINASE_ATP"/>
    <property type="match status" value="1"/>
</dbReference>
<comment type="catalytic activity">
    <reaction evidence="11">
        <text>L-seryl-[protein] + ATP = O-phospho-L-seryl-[protein] + ADP + H(+)</text>
        <dbReference type="Rhea" id="RHEA:17989"/>
        <dbReference type="Rhea" id="RHEA-COMP:9863"/>
        <dbReference type="Rhea" id="RHEA-COMP:11604"/>
        <dbReference type="ChEBI" id="CHEBI:15378"/>
        <dbReference type="ChEBI" id="CHEBI:29999"/>
        <dbReference type="ChEBI" id="CHEBI:30616"/>
        <dbReference type="ChEBI" id="CHEBI:83421"/>
        <dbReference type="ChEBI" id="CHEBI:456216"/>
        <dbReference type="EC" id="2.7.11.1"/>
    </reaction>
</comment>
<feature type="compositionally biased region" description="Basic and acidic residues" evidence="13">
    <location>
        <begin position="226"/>
        <end position="244"/>
    </location>
</feature>
<reference evidence="16" key="2">
    <citation type="journal article" date="2020" name="Nat. Commun.">
        <title>Large-scale genome sequencing of mycorrhizal fungi provides insights into the early evolution of symbiotic traits.</title>
        <authorList>
            <person name="Miyauchi S."/>
            <person name="Kiss E."/>
            <person name="Kuo A."/>
            <person name="Drula E."/>
            <person name="Kohler A."/>
            <person name="Sanchez-Garcia M."/>
            <person name="Morin E."/>
            <person name="Andreopoulos B."/>
            <person name="Barry K.W."/>
            <person name="Bonito G."/>
            <person name="Buee M."/>
            <person name="Carver A."/>
            <person name="Chen C."/>
            <person name="Cichocki N."/>
            <person name="Clum A."/>
            <person name="Culley D."/>
            <person name="Crous P.W."/>
            <person name="Fauchery L."/>
            <person name="Girlanda M."/>
            <person name="Hayes R.D."/>
            <person name="Keri Z."/>
            <person name="LaButti K."/>
            <person name="Lipzen A."/>
            <person name="Lombard V."/>
            <person name="Magnuson J."/>
            <person name="Maillard F."/>
            <person name="Murat C."/>
            <person name="Nolan M."/>
            <person name="Ohm R.A."/>
            <person name="Pangilinan J."/>
            <person name="Pereira M.F."/>
            <person name="Perotto S."/>
            <person name="Peter M."/>
            <person name="Pfister S."/>
            <person name="Riley R."/>
            <person name="Sitrit Y."/>
            <person name="Stielow J.B."/>
            <person name="Szollosi G."/>
            <person name="Zifcakova L."/>
            <person name="Stursova M."/>
            <person name="Spatafora J.W."/>
            <person name="Tedersoo L."/>
            <person name="Vaario L.M."/>
            <person name="Yamada A."/>
            <person name="Yan M."/>
            <person name="Wang P."/>
            <person name="Xu J."/>
            <person name="Bruns T."/>
            <person name="Baldrian P."/>
            <person name="Vilgalys R."/>
            <person name="Dunand C."/>
            <person name="Henrissat B."/>
            <person name="Grigoriev I.V."/>
            <person name="Hibbett D."/>
            <person name="Nagy L.G."/>
            <person name="Martin F.M."/>
        </authorList>
    </citation>
    <scope>NUCLEOTIDE SEQUENCE</scope>
    <source>
        <strain evidence="16">Prilba</strain>
    </source>
</reference>
<dbReference type="Gene3D" id="3.90.810.10">
    <property type="entry name" value="CRIB domain"/>
    <property type="match status" value="1"/>
</dbReference>
<keyword evidence="5" id="KW-0723">Serine/threonine-protein kinase</keyword>
<evidence type="ECO:0000256" key="7">
    <source>
        <dbReference type="ARBA" id="ARBA00022741"/>
    </source>
</evidence>
<evidence type="ECO:0000256" key="1">
    <source>
        <dbReference type="ARBA" id="ARBA00004496"/>
    </source>
</evidence>
<dbReference type="OrthoDB" id="248923at2759"/>
<dbReference type="EMBL" id="WHVB01000009">
    <property type="protein sequence ID" value="KAF8479627.1"/>
    <property type="molecule type" value="Genomic_DNA"/>
</dbReference>
<dbReference type="GO" id="GO:0005737">
    <property type="term" value="C:cytoplasm"/>
    <property type="evidence" value="ECO:0007669"/>
    <property type="project" value="UniProtKB-SubCell"/>
</dbReference>
<dbReference type="GO" id="GO:0005524">
    <property type="term" value="F:ATP binding"/>
    <property type="evidence" value="ECO:0007669"/>
    <property type="project" value="UniProtKB-UniRule"/>
</dbReference>
<dbReference type="SUPFAM" id="SSF56112">
    <property type="entry name" value="Protein kinase-like (PK-like)"/>
    <property type="match status" value="1"/>
</dbReference>
<dbReference type="InterPro" id="IPR000719">
    <property type="entry name" value="Prot_kinase_dom"/>
</dbReference>
<dbReference type="Pfam" id="PF00786">
    <property type="entry name" value="PBD"/>
    <property type="match status" value="1"/>
</dbReference>
<feature type="region of interest" description="Disordered" evidence="13">
    <location>
        <begin position="94"/>
        <end position="152"/>
    </location>
</feature>
<feature type="compositionally biased region" description="Low complexity" evidence="13">
    <location>
        <begin position="539"/>
        <end position="550"/>
    </location>
</feature>
<evidence type="ECO:0000256" key="13">
    <source>
        <dbReference type="SAM" id="MobiDB-lite"/>
    </source>
</evidence>
<keyword evidence="6" id="KW-0808">Transferase</keyword>
<organism evidence="16 17">
    <name type="scientific">Russula ochroleuca</name>
    <dbReference type="NCBI Taxonomy" id="152965"/>
    <lineage>
        <taxon>Eukaryota</taxon>
        <taxon>Fungi</taxon>
        <taxon>Dikarya</taxon>
        <taxon>Basidiomycota</taxon>
        <taxon>Agaricomycotina</taxon>
        <taxon>Agaricomycetes</taxon>
        <taxon>Russulales</taxon>
        <taxon>Russulaceae</taxon>
        <taxon>Russula</taxon>
    </lineage>
</organism>
<evidence type="ECO:0000256" key="12">
    <source>
        <dbReference type="PROSITE-ProRule" id="PRU10141"/>
    </source>
</evidence>
<feature type="compositionally biased region" description="Polar residues" evidence="13">
    <location>
        <begin position="330"/>
        <end position="339"/>
    </location>
</feature>
<evidence type="ECO:0000256" key="11">
    <source>
        <dbReference type="ARBA" id="ARBA00048679"/>
    </source>
</evidence>
<evidence type="ECO:0000256" key="4">
    <source>
        <dbReference type="ARBA" id="ARBA00022490"/>
    </source>
</evidence>
<dbReference type="SMART" id="SM00220">
    <property type="entry name" value="S_TKc"/>
    <property type="match status" value="1"/>
</dbReference>
<evidence type="ECO:0000256" key="3">
    <source>
        <dbReference type="ARBA" id="ARBA00012513"/>
    </source>
</evidence>
<dbReference type="GO" id="GO:0004674">
    <property type="term" value="F:protein serine/threonine kinase activity"/>
    <property type="evidence" value="ECO:0007669"/>
    <property type="project" value="UniProtKB-KW"/>
</dbReference>
<evidence type="ECO:0000313" key="16">
    <source>
        <dbReference type="EMBL" id="KAF8479627.1"/>
    </source>
</evidence>
<accession>A0A9P5T8T1</accession>
<dbReference type="InterPro" id="IPR011009">
    <property type="entry name" value="Kinase-like_dom_sf"/>
</dbReference>
<keyword evidence="9 12" id="KW-0067">ATP-binding</keyword>
<keyword evidence="7 12" id="KW-0547">Nucleotide-binding</keyword>
<feature type="region of interest" description="Disordered" evidence="13">
    <location>
        <begin position="476"/>
        <end position="495"/>
    </location>
</feature>
<gene>
    <name evidence="16" type="ORF">DFH94DRAFT_693075</name>
</gene>
<feature type="region of interest" description="Disordered" evidence="13">
    <location>
        <begin position="1"/>
        <end position="73"/>
    </location>
</feature>
<dbReference type="AlphaFoldDB" id="A0A9P5T8T1"/>
<keyword evidence="17" id="KW-1185">Reference proteome</keyword>
<feature type="binding site" evidence="12">
    <location>
        <position position="621"/>
    </location>
    <ligand>
        <name>ATP</name>
        <dbReference type="ChEBI" id="CHEBI:30616"/>
    </ligand>
</feature>
<name>A0A9P5T8T1_9AGAM</name>
<comment type="similarity">
    <text evidence="2">Belongs to the protein kinase superfamily. STE Ser/Thr protein kinase family. STE20 subfamily.</text>
</comment>
<evidence type="ECO:0000256" key="2">
    <source>
        <dbReference type="ARBA" id="ARBA00008874"/>
    </source>
</evidence>
<evidence type="ECO:0000259" key="14">
    <source>
        <dbReference type="PROSITE" id="PS50011"/>
    </source>
</evidence>